<sequence length="149" mass="17234">MYLIVLISALIYNKIPQHLEIAGRHSCIPERETRSNFSRDGREEIEMDKMQVTAVRARALDLAVKAMKVLDFDESLPLLREINITGWDQRHPYVDVVFWINRDPKQPLTVKLGLIPVQDDWISSGWCECHDYLGNSWQLKVSGTEVHGF</sequence>
<accession>A0A1F7XBW9</accession>
<comment type="caution">
    <text evidence="1">The sequence shown here is derived from an EMBL/GenBank/DDBJ whole genome shotgun (WGS) entry which is preliminary data.</text>
</comment>
<organism evidence="1 2">
    <name type="scientific">Candidatus Woesebacteria bacterium RBG_16_39_8b</name>
    <dbReference type="NCBI Taxonomy" id="1802482"/>
    <lineage>
        <taxon>Bacteria</taxon>
        <taxon>Candidatus Woeseibacteriota</taxon>
    </lineage>
</organism>
<dbReference type="AlphaFoldDB" id="A0A1F7XBW9"/>
<evidence type="ECO:0000313" key="1">
    <source>
        <dbReference type="EMBL" id="OGM12517.1"/>
    </source>
</evidence>
<protein>
    <submittedName>
        <fullName evidence="1">Uncharacterized protein</fullName>
    </submittedName>
</protein>
<reference evidence="1 2" key="1">
    <citation type="journal article" date="2016" name="Nat. Commun.">
        <title>Thousands of microbial genomes shed light on interconnected biogeochemical processes in an aquifer system.</title>
        <authorList>
            <person name="Anantharaman K."/>
            <person name="Brown C.T."/>
            <person name="Hug L.A."/>
            <person name="Sharon I."/>
            <person name="Castelle C.J."/>
            <person name="Probst A.J."/>
            <person name="Thomas B.C."/>
            <person name="Singh A."/>
            <person name="Wilkins M.J."/>
            <person name="Karaoz U."/>
            <person name="Brodie E.L."/>
            <person name="Williams K.H."/>
            <person name="Hubbard S.S."/>
            <person name="Banfield J.F."/>
        </authorList>
    </citation>
    <scope>NUCLEOTIDE SEQUENCE [LARGE SCALE GENOMIC DNA]</scope>
</reference>
<proteinExistence type="predicted"/>
<name>A0A1F7XBW9_9BACT</name>
<dbReference type="EMBL" id="MGFU01000039">
    <property type="protein sequence ID" value="OGM12517.1"/>
    <property type="molecule type" value="Genomic_DNA"/>
</dbReference>
<dbReference type="Proteomes" id="UP000179013">
    <property type="component" value="Unassembled WGS sequence"/>
</dbReference>
<gene>
    <name evidence="1" type="ORF">A2V80_01515</name>
</gene>
<evidence type="ECO:0000313" key="2">
    <source>
        <dbReference type="Proteomes" id="UP000179013"/>
    </source>
</evidence>